<dbReference type="PANTHER" id="PTHR35530">
    <property type="entry name" value="TAUTOMERASE-RELATED"/>
    <property type="match status" value="1"/>
</dbReference>
<accession>A0A6B2NIU2</accession>
<feature type="active site" description="Proton acceptor; via imino nitrogen" evidence="3">
    <location>
        <position position="2"/>
    </location>
</feature>
<dbReference type="EC" id="5.3.2.-" evidence="4"/>
<reference evidence="6" key="1">
    <citation type="submission" date="2020-02" db="EMBL/GenBank/DDBJ databases">
        <title>Delineation of the pyrene-degrading pathway in Roseobacter clade bacteria by genomic analysis.</title>
        <authorList>
            <person name="Zhou H."/>
            <person name="Wang H."/>
        </authorList>
    </citation>
    <scope>NUCLEOTIDE SEQUENCE</scope>
    <source>
        <strain evidence="6">PrR005</strain>
    </source>
</reference>
<dbReference type="NCBIfam" id="NF002571">
    <property type="entry name" value="PRK02220.1"/>
    <property type="match status" value="1"/>
</dbReference>
<gene>
    <name evidence="6" type="ORF">G0P99_02820</name>
</gene>
<dbReference type="PANTHER" id="PTHR35530:SF1">
    <property type="entry name" value="2-HYDROXYMUCONATE TAUTOMERASE"/>
    <property type="match status" value="1"/>
</dbReference>
<evidence type="ECO:0000256" key="4">
    <source>
        <dbReference type="RuleBase" id="RU362032"/>
    </source>
</evidence>
<proteinExistence type="inferred from homology"/>
<dbReference type="Gene3D" id="3.30.429.10">
    <property type="entry name" value="Macrophage Migration Inhibitory Factor"/>
    <property type="match status" value="1"/>
</dbReference>
<organism evidence="6">
    <name type="scientific">Ruegeria sp. PrR005</name>
    <dbReference type="NCBI Taxonomy" id="2706882"/>
    <lineage>
        <taxon>Bacteria</taxon>
        <taxon>Pseudomonadati</taxon>
        <taxon>Pseudomonadota</taxon>
        <taxon>Alphaproteobacteria</taxon>
        <taxon>Rhodobacterales</taxon>
        <taxon>Roseobacteraceae</taxon>
        <taxon>Ruegeria</taxon>
    </lineage>
</organism>
<evidence type="ECO:0000313" key="6">
    <source>
        <dbReference type="EMBL" id="NDW43886.1"/>
    </source>
</evidence>
<dbReference type="InterPro" id="IPR014347">
    <property type="entry name" value="Tautomerase/MIF_sf"/>
</dbReference>
<comment type="similarity">
    <text evidence="1 4">Belongs to the 4-oxalocrotonate tautomerase family.</text>
</comment>
<protein>
    <recommendedName>
        <fullName evidence="4">Tautomerase</fullName>
        <ecNumber evidence="4">5.3.2.-</ecNumber>
    </recommendedName>
</protein>
<evidence type="ECO:0000259" key="5">
    <source>
        <dbReference type="Pfam" id="PF01361"/>
    </source>
</evidence>
<feature type="domain" description="4-oxalocrotonate tautomerase-like" evidence="5">
    <location>
        <begin position="2"/>
        <end position="58"/>
    </location>
</feature>
<dbReference type="NCBIfam" id="NF002524">
    <property type="entry name" value="PRK01964.1"/>
    <property type="match status" value="1"/>
</dbReference>
<dbReference type="EMBL" id="JAAGOX010000003">
    <property type="protein sequence ID" value="NDW43886.1"/>
    <property type="molecule type" value="Genomic_DNA"/>
</dbReference>
<dbReference type="InterPro" id="IPR004370">
    <property type="entry name" value="4-OT-like_dom"/>
</dbReference>
<comment type="caution">
    <text evidence="6">The sequence shown here is derived from an EMBL/GenBank/DDBJ whole genome shotgun (WGS) entry which is preliminary data.</text>
</comment>
<sequence>MPLVEVTIIEGRPPERKRALIREVTDAVEHALEAPRASIRVVIREVPAAHWGVGGEPKG</sequence>
<dbReference type="GO" id="GO:0016853">
    <property type="term" value="F:isomerase activity"/>
    <property type="evidence" value="ECO:0007669"/>
    <property type="project" value="UniProtKB-UniRule"/>
</dbReference>
<evidence type="ECO:0000256" key="3">
    <source>
        <dbReference type="PIRSR" id="PIRSR618191-1"/>
    </source>
</evidence>
<evidence type="ECO:0000256" key="1">
    <source>
        <dbReference type="ARBA" id="ARBA00006723"/>
    </source>
</evidence>
<dbReference type="InterPro" id="IPR018191">
    <property type="entry name" value="4-OT"/>
</dbReference>
<keyword evidence="2 4" id="KW-0413">Isomerase</keyword>
<dbReference type="NCBIfam" id="TIGR00013">
    <property type="entry name" value="taut"/>
    <property type="match status" value="1"/>
</dbReference>
<dbReference type="SUPFAM" id="SSF55331">
    <property type="entry name" value="Tautomerase/MIF"/>
    <property type="match status" value="1"/>
</dbReference>
<evidence type="ECO:0000256" key="2">
    <source>
        <dbReference type="ARBA" id="ARBA00023235"/>
    </source>
</evidence>
<dbReference type="AlphaFoldDB" id="A0A6B2NIU2"/>
<dbReference type="Pfam" id="PF01361">
    <property type="entry name" value="Tautomerase"/>
    <property type="match status" value="1"/>
</dbReference>
<name>A0A6B2NIU2_9RHOB</name>
<dbReference type="RefSeq" id="WP_164127484.1">
    <property type="nucleotide sequence ID" value="NZ_JAAGOX010000003.1"/>
</dbReference>